<feature type="domain" description="T-SNARE coiled-coil homology" evidence="2">
    <location>
        <begin position="101"/>
        <end position="163"/>
    </location>
</feature>
<keyword evidence="1" id="KW-0812">Transmembrane</keyword>
<name>A0A024G5C9_9STRA</name>
<dbReference type="Gene3D" id="1.20.5.110">
    <property type="match status" value="1"/>
</dbReference>
<dbReference type="InterPro" id="IPR000727">
    <property type="entry name" value="T_SNARE_dom"/>
</dbReference>
<keyword evidence="1" id="KW-1133">Transmembrane helix</keyword>
<evidence type="ECO:0000313" key="4">
    <source>
        <dbReference type="Proteomes" id="UP000053237"/>
    </source>
</evidence>
<gene>
    <name evidence="3" type="ORF">BN9_028530</name>
</gene>
<dbReference type="Proteomes" id="UP000053237">
    <property type="component" value="Unassembled WGS sequence"/>
</dbReference>
<feature type="transmembrane region" description="Helical" evidence="1">
    <location>
        <begin position="172"/>
        <end position="190"/>
    </location>
</feature>
<dbReference type="CDD" id="cd15841">
    <property type="entry name" value="SNARE_Qc"/>
    <property type="match status" value="1"/>
</dbReference>
<dbReference type="PROSITE" id="PS50192">
    <property type="entry name" value="T_SNARE"/>
    <property type="match status" value="1"/>
</dbReference>
<comment type="caution">
    <text evidence="3">The sequence shown here is derived from an EMBL/GenBank/DDBJ whole genome shotgun (WGS) entry which is preliminary data.</text>
</comment>
<dbReference type="EMBL" id="CAIX01000028">
    <property type="protein sequence ID" value="CCI42069.1"/>
    <property type="molecule type" value="Genomic_DNA"/>
</dbReference>
<proteinExistence type="predicted"/>
<accession>A0A024G5C9</accession>
<keyword evidence="1" id="KW-0472">Membrane</keyword>
<dbReference type="InParanoid" id="A0A024G5C9"/>
<sequence>MSRAQKKEVTIRSMIAGKKYDSVGDTISELHMDVEQLRRDFSCYKQSLLPDMEREEMERWDKALRELERNQERNLNIFKSRSSAISQKSHDRSSQLLGLQKQIMRDQDDQLDIIGKGVANLKNFSMAVKDETDLHIRLLDDMDGDVLHAKDGLNTEGARAAKIARQSGNIKLYVTIVVLLIILILLLILGSG</sequence>
<evidence type="ECO:0000259" key="2">
    <source>
        <dbReference type="PROSITE" id="PS50192"/>
    </source>
</evidence>
<protein>
    <recommendedName>
        <fullName evidence="2">t-SNARE coiled-coil homology domain-containing protein</fullName>
    </recommendedName>
</protein>
<dbReference type="STRING" id="65357.A0A024G5C9"/>
<evidence type="ECO:0000313" key="3">
    <source>
        <dbReference type="EMBL" id="CCI42069.1"/>
    </source>
</evidence>
<organism evidence="3 4">
    <name type="scientific">Albugo candida</name>
    <dbReference type="NCBI Taxonomy" id="65357"/>
    <lineage>
        <taxon>Eukaryota</taxon>
        <taxon>Sar</taxon>
        <taxon>Stramenopiles</taxon>
        <taxon>Oomycota</taxon>
        <taxon>Peronosporomycetes</taxon>
        <taxon>Albuginales</taxon>
        <taxon>Albuginaceae</taxon>
        <taxon>Albugo</taxon>
    </lineage>
</organism>
<reference evidence="3 4" key="1">
    <citation type="submission" date="2012-05" db="EMBL/GenBank/DDBJ databases">
        <title>Recombination and specialization in a pathogen metapopulation.</title>
        <authorList>
            <person name="Gardiner A."/>
            <person name="Kemen E."/>
            <person name="Schultz-Larsen T."/>
            <person name="MacLean D."/>
            <person name="Van Oosterhout C."/>
            <person name="Jones J.D.G."/>
        </authorList>
    </citation>
    <scope>NUCLEOTIDE SEQUENCE [LARGE SCALE GENOMIC DNA]</scope>
    <source>
        <strain evidence="3 4">Ac Nc2</strain>
    </source>
</reference>
<keyword evidence="4" id="KW-1185">Reference proteome</keyword>
<dbReference type="OrthoDB" id="29755at2759"/>
<dbReference type="AlphaFoldDB" id="A0A024G5C9"/>
<evidence type="ECO:0000256" key="1">
    <source>
        <dbReference type="SAM" id="Phobius"/>
    </source>
</evidence>
<dbReference type="SUPFAM" id="SSF58038">
    <property type="entry name" value="SNARE fusion complex"/>
    <property type="match status" value="1"/>
</dbReference>